<proteinExistence type="inferred from homology"/>
<evidence type="ECO:0000313" key="6">
    <source>
        <dbReference type="Proteomes" id="UP000189433"/>
    </source>
</evidence>
<dbReference type="AlphaFoldDB" id="A0A1V3IR75"/>
<keyword evidence="3" id="KW-0067">ATP-binding</keyword>
<dbReference type="STRING" id="1908260.BKK50_01635"/>
<name>A0A1V3IR75_9PAST</name>
<dbReference type="Gene3D" id="3.40.50.300">
    <property type="entry name" value="P-loop containing nucleotide triphosphate hydrolases"/>
    <property type="match status" value="1"/>
</dbReference>
<keyword evidence="2" id="KW-0547">Nucleotide-binding</keyword>
<dbReference type="InterPro" id="IPR028350">
    <property type="entry name" value="DNAC/IstB-like"/>
</dbReference>
<dbReference type="RefSeq" id="WP_077414705.1">
    <property type="nucleotide sequence ID" value="NZ_MLHI01000013.1"/>
</dbReference>
<sequence>MERQDYIALLQQLKLTTMANEFDDIVIEGVRRKRPTLDILARLLNVEITQRGINQTLGRIKRAKFPQQRTLAEFDFQQSPLDEAHFQLLLDGEYIKAKRNIILVGGPGTGKTHLATALGIQAAEQGYKVRFWNVLDLVNQLELDNQMKQFKLVPQMTRQDIIILDELGYLPFSQKGGALLFHLMSQLHENTSVIITTNLEFSEWGTLFTEAKMTNALLDRLIHHCHILETGNESYRFKHRN</sequence>
<dbReference type="Proteomes" id="UP000189433">
    <property type="component" value="Unassembled WGS sequence"/>
</dbReference>
<feature type="domain" description="AAA+ ATPase" evidence="4">
    <location>
        <begin position="97"/>
        <end position="228"/>
    </location>
</feature>
<organism evidence="5 6">
    <name type="scientific">Rodentibacter rarus</name>
    <dbReference type="NCBI Taxonomy" id="1908260"/>
    <lineage>
        <taxon>Bacteria</taxon>
        <taxon>Pseudomonadati</taxon>
        <taxon>Pseudomonadota</taxon>
        <taxon>Gammaproteobacteria</taxon>
        <taxon>Pasteurellales</taxon>
        <taxon>Pasteurellaceae</taxon>
        <taxon>Rodentibacter</taxon>
    </lineage>
</organism>
<dbReference type="PANTHER" id="PTHR30050:SF4">
    <property type="entry name" value="ATP-BINDING PROTEIN RV3427C IN INSERTION SEQUENCE-RELATED"/>
    <property type="match status" value="1"/>
</dbReference>
<dbReference type="CDD" id="cd00009">
    <property type="entry name" value="AAA"/>
    <property type="match status" value="1"/>
</dbReference>
<reference evidence="5 6" key="1">
    <citation type="submission" date="2016-10" db="EMBL/GenBank/DDBJ databases">
        <title>Rodentibacter gen. nov. and new species.</title>
        <authorList>
            <person name="Christensen H."/>
        </authorList>
    </citation>
    <scope>NUCLEOTIDE SEQUENCE [LARGE SCALE GENOMIC DNA]</scope>
    <source>
        <strain evidence="5 6">CCUG17206</strain>
    </source>
</reference>
<comment type="similarity">
    <text evidence="1">Belongs to the IS21/IS1162 putative ATP-binding protein family.</text>
</comment>
<dbReference type="GO" id="GO:0006260">
    <property type="term" value="P:DNA replication"/>
    <property type="evidence" value="ECO:0007669"/>
    <property type="project" value="TreeGrafter"/>
</dbReference>
<evidence type="ECO:0000259" key="4">
    <source>
        <dbReference type="SMART" id="SM00382"/>
    </source>
</evidence>
<comment type="caution">
    <text evidence="5">The sequence shown here is derived from an EMBL/GenBank/DDBJ whole genome shotgun (WGS) entry which is preliminary data.</text>
</comment>
<evidence type="ECO:0000256" key="3">
    <source>
        <dbReference type="ARBA" id="ARBA00022840"/>
    </source>
</evidence>
<evidence type="ECO:0000313" key="5">
    <source>
        <dbReference type="EMBL" id="OOF44755.1"/>
    </source>
</evidence>
<dbReference type="PIRSF" id="PIRSF003073">
    <property type="entry name" value="DNAC_TnpB_IstB"/>
    <property type="match status" value="1"/>
</dbReference>
<dbReference type="EMBL" id="MLHJ01000011">
    <property type="protein sequence ID" value="OOF44755.1"/>
    <property type="molecule type" value="Genomic_DNA"/>
</dbReference>
<accession>A0A1V3IR75</accession>
<dbReference type="InterPro" id="IPR002611">
    <property type="entry name" value="IstB_ATP-bd"/>
</dbReference>
<evidence type="ECO:0000256" key="2">
    <source>
        <dbReference type="ARBA" id="ARBA00022741"/>
    </source>
</evidence>
<dbReference type="Pfam" id="PF01695">
    <property type="entry name" value="IstB_IS21"/>
    <property type="match status" value="1"/>
</dbReference>
<dbReference type="OrthoDB" id="9773429at2"/>
<gene>
    <name evidence="5" type="ORF">BKK50_01635</name>
</gene>
<dbReference type="SMART" id="SM00382">
    <property type="entry name" value="AAA"/>
    <property type="match status" value="1"/>
</dbReference>
<dbReference type="InterPro" id="IPR027417">
    <property type="entry name" value="P-loop_NTPase"/>
</dbReference>
<dbReference type="InterPro" id="IPR003593">
    <property type="entry name" value="AAA+_ATPase"/>
</dbReference>
<dbReference type="InterPro" id="IPR047661">
    <property type="entry name" value="IstB"/>
</dbReference>
<dbReference type="SUPFAM" id="SSF52540">
    <property type="entry name" value="P-loop containing nucleoside triphosphate hydrolases"/>
    <property type="match status" value="1"/>
</dbReference>
<keyword evidence="6" id="KW-1185">Reference proteome</keyword>
<dbReference type="PANTHER" id="PTHR30050">
    <property type="entry name" value="CHROMOSOMAL REPLICATION INITIATOR PROTEIN DNAA"/>
    <property type="match status" value="1"/>
</dbReference>
<evidence type="ECO:0000256" key="1">
    <source>
        <dbReference type="ARBA" id="ARBA00008059"/>
    </source>
</evidence>
<protein>
    <submittedName>
        <fullName evidence="5">Transposase</fullName>
    </submittedName>
</protein>
<dbReference type="GO" id="GO:0005524">
    <property type="term" value="F:ATP binding"/>
    <property type="evidence" value="ECO:0007669"/>
    <property type="project" value="UniProtKB-KW"/>
</dbReference>
<dbReference type="NCBIfam" id="NF038214">
    <property type="entry name" value="IS21_help_AAA"/>
    <property type="match status" value="1"/>
</dbReference>